<dbReference type="Pfam" id="PF13302">
    <property type="entry name" value="Acetyltransf_3"/>
    <property type="match status" value="1"/>
</dbReference>
<evidence type="ECO:0000259" key="1">
    <source>
        <dbReference type="PROSITE" id="PS51186"/>
    </source>
</evidence>
<dbReference type="AlphaFoldDB" id="A0A370GFE0"/>
<keyword evidence="2" id="KW-0808">Transferase</keyword>
<organism evidence="2 3">
    <name type="scientific">Aquicella lusitana</name>
    <dbReference type="NCBI Taxonomy" id="254246"/>
    <lineage>
        <taxon>Bacteria</taxon>
        <taxon>Pseudomonadati</taxon>
        <taxon>Pseudomonadota</taxon>
        <taxon>Gammaproteobacteria</taxon>
        <taxon>Legionellales</taxon>
        <taxon>Coxiellaceae</taxon>
        <taxon>Aquicella</taxon>
    </lineage>
</organism>
<proteinExistence type="predicted"/>
<dbReference type="InterPro" id="IPR000182">
    <property type="entry name" value="GNAT_dom"/>
</dbReference>
<accession>A0A370GFE0</accession>
<name>A0A370GFE0_9COXI</name>
<gene>
    <name evidence="2" type="ORF">C8D86_1144</name>
</gene>
<dbReference type="PANTHER" id="PTHR43610">
    <property type="entry name" value="BLL6696 PROTEIN"/>
    <property type="match status" value="1"/>
</dbReference>
<feature type="domain" description="N-acetyltransferase" evidence="1">
    <location>
        <begin position="14"/>
        <end position="170"/>
    </location>
</feature>
<dbReference type="GO" id="GO:0016747">
    <property type="term" value="F:acyltransferase activity, transferring groups other than amino-acyl groups"/>
    <property type="evidence" value="ECO:0007669"/>
    <property type="project" value="InterPro"/>
</dbReference>
<comment type="caution">
    <text evidence="2">The sequence shown here is derived from an EMBL/GenBank/DDBJ whole genome shotgun (WGS) entry which is preliminary data.</text>
</comment>
<keyword evidence="3" id="KW-1185">Reference proteome</keyword>
<dbReference type="Gene3D" id="3.40.630.30">
    <property type="match status" value="1"/>
</dbReference>
<evidence type="ECO:0000313" key="2">
    <source>
        <dbReference type="EMBL" id="RDI42535.1"/>
    </source>
</evidence>
<dbReference type="SUPFAM" id="SSF55729">
    <property type="entry name" value="Acyl-CoA N-acyltransferases (Nat)"/>
    <property type="match status" value="1"/>
</dbReference>
<dbReference type="InterPro" id="IPR016181">
    <property type="entry name" value="Acyl_CoA_acyltransferase"/>
</dbReference>
<sequence length="198" mass="22651">MLDLKAMRLSGSWVDLEPLDEKHREALRAVSVDERIWTYLPSNDAGAKFDCWFEKAIKGWQEGLQLPFAVINKADQKIIGTTRYYEIAPEHHRLSIGYTWYVQEVWGSAVNPECKLLLLDHAFETLGANRVAFYTDLRNARSCSAIKKLGAVEEGVLRKHMVLEDGHVRDTVVFSIISSEWSGIKTKLIERLATFKVR</sequence>
<protein>
    <submittedName>
        <fullName evidence="2">RimJ/RimL family protein N-acetyltransferase</fullName>
    </submittedName>
</protein>
<dbReference type="EMBL" id="QQAX01000014">
    <property type="protein sequence ID" value="RDI42535.1"/>
    <property type="molecule type" value="Genomic_DNA"/>
</dbReference>
<dbReference type="Proteomes" id="UP000254720">
    <property type="component" value="Unassembled WGS sequence"/>
</dbReference>
<dbReference type="RefSeq" id="WP_114834605.1">
    <property type="nucleotide sequence ID" value="NZ_LR699115.1"/>
</dbReference>
<dbReference type="PANTHER" id="PTHR43610:SF1">
    <property type="entry name" value="N-ACETYLTRANSFERASE DOMAIN-CONTAINING PROTEIN"/>
    <property type="match status" value="1"/>
</dbReference>
<dbReference type="OrthoDB" id="5295305at2"/>
<reference evidence="2 3" key="1">
    <citation type="submission" date="2018-07" db="EMBL/GenBank/DDBJ databases">
        <title>Genomic Encyclopedia of Type Strains, Phase IV (KMG-IV): sequencing the most valuable type-strain genomes for metagenomic binning, comparative biology and taxonomic classification.</title>
        <authorList>
            <person name="Goeker M."/>
        </authorList>
    </citation>
    <scope>NUCLEOTIDE SEQUENCE [LARGE SCALE GENOMIC DNA]</scope>
    <source>
        <strain evidence="2 3">DSM 16500</strain>
    </source>
</reference>
<dbReference type="PROSITE" id="PS51186">
    <property type="entry name" value="GNAT"/>
    <property type="match status" value="1"/>
</dbReference>
<evidence type="ECO:0000313" key="3">
    <source>
        <dbReference type="Proteomes" id="UP000254720"/>
    </source>
</evidence>